<protein>
    <recommendedName>
        <fullName evidence="3">Class II aldolase/adducin N-terminal domain-containing protein</fullName>
    </recommendedName>
</protein>
<dbReference type="Proteomes" id="UP001233999">
    <property type="component" value="Unassembled WGS sequence"/>
</dbReference>
<dbReference type="AlphaFoldDB" id="A0AAD7ZTX2"/>
<feature type="non-terminal residue" evidence="4">
    <location>
        <position position="1"/>
    </location>
</feature>
<gene>
    <name evidence="4" type="ORF">L9F63_019809</name>
</gene>
<proteinExistence type="inferred from homology"/>
<dbReference type="GO" id="GO:0019509">
    <property type="term" value="P:L-methionine salvage from methylthioadenosine"/>
    <property type="evidence" value="ECO:0007669"/>
    <property type="project" value="TreeGrafter"/>
</dbReference>
<reference evidence="4" key="1">
    <citation type="journal article" date="2023" name="IScience">
        <title>Live-bearing cockroach genome reveals convergent evolutionary mechanisms linked to viviparity in insects and beyond.</title>
        <authorList>
            <person name="Fouks B."/>
            <person name="Harrison M.C."/>
            <person name="Mikhailova A.A."/>
            <person name="Marchal E."/>
            <person name="English S."/>
            <person name="Carruthers M."/>
            <person name="Jennings E.C."/>
            <person name="Chiamaka E.L."/>
            <person name="Frigard R.A."/>
            <person name="Pippel M."/>
            <person name="Attardo G.M."/>
            <person name="Benoit J.B."/>
            <person name="Bornberg-Bauer E."/>
            <person name="Tobe S.S."/>
        </authorList>
    </citation>
    <scope>NUCLEOTIDE SEQUENCE</scope>
    <source>
        <strain evidence="4">Stay&amp;Tobe</strain>
    </source>
</reference>
<comment type="caution">
    <text evidence="4">The sequence shown here is derived from an EMBL/GenBank/DDBJ whole genome shotgun (WGS) entry which is preliminary data.</text>
</comment>
<dbReference type="InterPro" id="IPR036409">
    <property type="entry name" value="Aldolase_II/adducin_N_sf"/>
</dbReference>
<dbReference type="Pfam" id="PF00596">
    <property type="entry name" value="Aldolase_II"/>
    <property type="match status" value="1"/>
</dbReference>
<reference evidence="4" key="2">
    <citation type="submission" date="2023-05" db="EMBL/GenBank/DDBJ databases">
        <authorList>
            <person name="Fouks B."/>
        </authorList>
    </citation>
    <scope>NUCLEOTIDE SEQUENCE</scope>
    <source>
        <strain evidence="4">Stay&amp;Tobe</strain>
        <tissue evidence="4">Testes</tissue>
    </source>
</reference>
<name>A0AAD7ZTX2_DIPPU</name>
<dbReference type="PANTHER" id="PTHR10640:SF7">
    <property type="entry name" value="METHYLTHIORIBULOSE-1-PHOSPHATE DEHYDRATASE"/>
    <property type="match status" value="1"/>
</dbReference>
<evidence type="ECO:0000259" key="3">
    <source>
        <dbReference type="Pfam" id="PF00596"/>
    </source>
</evidence>
<dbReference type="InterPro" id="IPR001303">
    <property type="entry name" value="Aldolase_II/adducin_N"/>
</dbReference>
<feature type="region of interest" description="Disordered" evidence="2">
    <location>
        <begin position="1"/>
        <end position="102"/>
    </location>
</feature>
<dbReference type="SUPFAM" id="SSF53639">
    <property type="entry name" value="AraD/HMP-PK domain-like"/>
    <property type="match status" value="1"/>
</dbReference>
<sequence>RVGVERESGGSRAGVERVSGGNREGGSRAEVGRKLGGSRAEVEPKSGRSRAEVVGRRTSEEDVGELREENVGRKTSRTSGGRSREEDVGRKTSGGRHVGRKTSGGRVRWNLFNTIIRNFLIINFSREFFTFFPFNHNSHVGDSTKSNLDEHSCCLIAQDIKCIPLNDQKRINKGVYRHHGKTTDPFLIFYIISKFPAEACSQPGCKTRKITLIKNHPILQDVVIYKKCKIDCNSVVARGRHSPSQSIYYNLIVHKNLKNTEHPRNLIPELCRLFYNLGWVTGTGGGISIKHGKEIYIAPSGVQKERIQGDELFVQDIEGHDLELPPPEKKLKKSQCTPLFMCAYTGEKAKK</sequence>
<dbReference type="GO" id="GO:0046570">
    <property type="term" value="F:methylthioribulose 1-phosphate dehydratase activity"/>
    <property type="evidence" value="ECO:0007669"/>
    <property type="project" value="TreeGrafter"/>
</dbReference>
<evidence type="ECO:0000256" key="2">
    <source>
        <dbReference type="SAM" id="MobiDB-lite"/>
    </source>
</evidence>
<accession>A0AAD7ZTX2</accession>
<evidence type="ECO:0000313" key="5">
    <source>
        <dbReference type="Proteomes" id="UP001233999"/>
    </source>
</evidence>
<dbReference type="GO" id="GO:0005737">
    <property type="term" value="C:cytoplasm"/>
    <property type="evidence" value="ECO:0007669"/>
    <property type="project" value="TreeGrafter"/>
</dbReference>
<evidence type="ECO:0000313" key="4">
    <source>
        <dbReference type="EMBL" id="KAJ9586593.1"/>
    </source>
</evidence>
<comment type="similarity">
    <text evidence="1">Belongs to the aldolase class II family. Adducin subfamily.</text>
</comment>
<dbReference type="EMBL" id="JASPKZ010006858">
    <property type="protein sequence ID" value="KAJ9586593.1"/>
    <property type="molecule type" value="Genomic_DNA"/>
</dbReference>
<keyword evidence="5" id="KW-1185">Reference proteome</keyword>
<evidence type="ECO:0000256" key="1">
    <source>
        <dbReference type="ARBA" id="ARBA00006274"/>
    </source>
</evidence>
<dbReference type="PANTHER" id="PTHR10640">
    <property type="entry name" value="METHYLTHIORIBULOSE-1-PHOSPHATE DEHYDRATASE"/>
    <property type="match status" value="1"/>
</dbReference>
<feature type="domain" description="Class II aldolase/adducin N-terminal" evidence="3">
    <location>
        <begin position="267"/>
        <end position="345"/>
    </location>
</feature>
<dbReference type="Gene3D" id="3.40.225.10">
    <property type="entry name" value="Class II aldolase/adducin N-terminal domain"/>
    <property type="match status" value="1"/>
</dbReference>
<organism evidence="4 5">
    <name type="scientific">Diploptera punctata</name>
    <name type="common">Pacific beetle cockroach</name>
    <dbReference type="NCBI Taxonomy" id="6984"/>
    <lineage>
        <taxon>Eukaryota</taxon>
        <taxon>Metazoa</taxon>
        <taxon>Ecdysozoa</taxon>
        <taxon>Arthropoda</taxon>
        <taxon>Hexapoda</taxon>
        <taxon>Insecta</taxon>
        <taxon>Pterygota</taxon>
        <taxon>Neoptera</taxon>
        <taxon>Polyneoptera</taxon>
        <taxon>Dictyoptera</taxon>
        <taxon>Blattodea</taxon>
        <taxon>Blaberoidea</taxon>
        <taxon>Blaberidae</taxon>
        <taxon>Diplopterinae</taxon>
        <taxon>Diploptera</taxon>
    </lineage>
</organism>
<feature type="compositionally biased region" description="Basic and acidic residues" evidence="2">
    <location>
        <begin position="40"/>
        <end position="72"/>
    </location>
</feature>